<keyword evidence="1" id="KW-0472">Membrane</keyword>
<evidence type="ECO:0000256" key="1">
    <source>
        <dbReference type="SAM" id="Phobius"/>
    </source>
</evidence>
<sequence>MDALSYGLLAANLASFLLYGTDKWKARRGAWRIPESRLLQAAFLAPFGASTGMLLFRHKIRNRKFLFLVPAFTLLQLMIFYYFF</sequence>
<evidence type="ECO:0000313" key="3">
    <source>
        <dbReference type="Proteomes" id="UP000461585"/>
    </source>
</evidence>
<gene>
    <name evidence="2" type="ORF">GXN74_06570</name>
</gene>
<organism evidence="2 3">
    <name type="scientific">Anaerotalea alkaliphila</name>
    <dbReference type="NCBI Taxonomy" id="2662126"/>
    <lineage>
        <taxon>Bacteria</taxon>
        <taxon>Bacillati</taxon>
        <taxon>Bacillota</taxon>
        <taxon>Clostridia</taxon>
        <taxon>Eubacteriales</taxon>
        <taxon>Anaerotalea</taxon>
    </lineage>
</organism>
<dbReference type="AlphaFoldDB" id="A0A7X5HVH0"/>
<dbReference type="Proteomes" id="UP000461585">
    <property type="component" value="Unassembled WGS sequence"/>
</dbReference>
<keyword evidence="1" id="KW-0812">Transmembrane</keyword>
<accession>A0A7X5HVH0</accession>
<keyword evidence="1" id="KW-1133">Transmembrane helix</keyword>
<name>A0A7X5HVH0_9FIRM</name>
<dbReference type="EMBL" id="JAAEEH010000014">
    <property type="protein sequence ID" value="NDL67403.1"/>
    <property type="molecule type" value="Genomic_DNA"/>
</dbReference>
<feature type="transmembrane region" description="Helical" evidence="1">
    <location>
        <begin position="65"/>
        <end position="83"/>
    </location>
</feature>
<evidence type="ECO:0000313" key="2">
    <source>
        <dbReference type="EMBL" id="NDL67403.1"/>
    </source>
</evidence>
<dbReference type="InterPro" id="IPR010718">
    <property type="entry name" value="DUF1294"/>
</dbReference>
<comment type="caution">
    <text evidence="2">The sequence shown here is derived from an EMBL/GenBank/DDBJ whole genome shotgun (WGS) entry which is preliminary data.</text>
</comment>
<protein>
    <submittedName>
        <fullName evidence="2">DUF1294 domain-containing protein</fullName>
    </submittedName>
</protein>
<dbReference type="Pfam" id="PF06961">
    <property type="entry name" value="DUF1294"/>
    <property type="match status" value="1"/>
</dbReference>
<keyword evidence="3" id="KW-1185">Reference proteome</keyword>
<proteinExistence type="predicted"/>
<reference evidence="2 3" key="1">
    <citation type="submission" date="2020-01" db="EMBL/GenBank/DDBJ databases">
        <title>Anaeroalcalibacter tamaniensis gen. nov., sp. nov., moderately halophilic strictly anaerobic fermenter bacterium from mud volcano of Taman peninsula.</title>
        <authorList>
            <person name="Frolova A."/>
            <person name="Merkel A.Y."/>
            <person name="Slobodkin A.I."/>
        </authorList>
    </citation>
    <scope>NUCLEOTIDE SEQUENCE [LARGE SCALE GENOMIC DNA]</scope>
    <source>
        <strain evidence="2 3">F-3ap</strain>
    </source>
</reference>